<feature type="compositionally biased region" description="Acidic residues" evidence="1">
    <location>
        <begin position="176"/>
        <end position="185"/>
    </location>
</feature>
<feature type="region of interest" description="Disordered" evidence="1">
    <location>
        <begin position="286"/>
        <end position="361"/>
    </location>
</feature>
<sequence>MDCVYTPALDKFLPDLHLKCKAEDNSLRKTQDLLPNLAGPLAMIYELVSQAREDTKQLDTTLILSFATKGLQLLGNVNSHLSSAQHKFYGHRDSQQGGVATPSFPSPTFTSTERGSELVAHDLRSRNYHPKGVAFNLPELTNLIMLKAVEELLAADFPDCDDESSSSSEDVLADSSDQDQFDNNEEPGSSETRVHDIGIQCYCQPVTLRSVAVQTEDSKPKKNKANVTPTPIQNEPYMYVPPCVDAVQRKVLKDHTYSLPACPSSVFPTYDDNFFRTIPFTQLHKEDSRLQNDDDNVNGHVSDTDDEVNDEDLQSRTKLLEKIVDPHWKFPPKGKHYDDDDEDDDDDEESEDEFPETPSNE</sequence>
<feature type="compositionally biased region" description="Acidic residues" evidence="1">
    <location>
        <begin position="339"/>
        <end position="355"/>
    </location>
</feature>
<dbReference type="Proteomes" id="UP001159427">
    <property type="component" value="Unassembled WGS sequence"/>
</dbReference>
<name>A0ABN8RT63_9CNID</name>
<evidence type="ECO:0000313" key="3">
    <source>
        <dbReference type="Proteomes" id="UP001159427"/>
    </source>
</evidence>
<feature type="region of interest" description="Disordered" evidence="1">
    <location>
        <begin position="92"/>
        <end position="115"/>
    </location>
</feature>
<accession>A0ABN8RT63</accession>
<feature type="compositionally biased region" description="Basic and acidic residues" evidence="1">
    <location>
        <begin position="313"/>
        <end position="328"/>
    </location>
</feature>
<evidence type="ECO:0000313" key="2">
    <source>
        <dbReference type="EMBL" id="CAH3182685.1"/>
    </source>
</evidence>
<proteinExistence type="predicted"/>
<organism evidence="2 3">
    <name type="scientific">Porites evermanni</name>
    <dbReference type="NCBI Taxonomy" id="104178"/>
    <lineage>
        <taxon>Eukaryota</taxon>
        <taxon>Metazoa</taxon>
        <taxon>Cnidaria</taxon>
        <taxon>Anthozoa</taxon>
        <taxon>Hexacorallia</taxon>
        <taxon>Scleractinia</taxon>
        <taxon>Fungiina</taxon>
        <taxon>Poritidae</taxon>
        <taxon>Porites</taxon>
    </lineage>
</organism>
<feature type="compositionally biased region" description="Low complexity" evidence="1">
    <location>
        <begin position="101"/>
        <end position="112"/>
    </location>
</feature>
<gene>
    <name evidence="2" type="ORF">PEVE_00014353</name>
</gene>
<reference evidence="2 3" key="1">
    <citation type="submission" date="2022-05" db="EMBL/GenBank/DDBJ databases">
        <authorList>
            <consortium name="Genoscope - CEA"/>
            <person name="William W."/>
        </authorList>
    </citation>
    <scope>NUCLEOTIDE SEQUENCE [LARGE SCALE GENOMIC DNA]</scope>
</reference>
<feature type="region of interest" description="Disordered" evidence="1">
    <location>
        <begin position="159"/>
        <end position="193"/>
    </location>
</feature>
<feature type="compositionally biased region" description="Low complexity" evidence="1">
    <location>
        <begin position="165"/>
        <end position="175"/>
    </location>
</feature>
<keyword evidence="3" id="KW-1185">Reference proteome</keyword>
<comment type="caution">
    <text evidence="2">The sequence shown here is derived from an EMBL/GenBank/DDBJ whole genome shotgun (WGS) entry which is preliminary data.</text>
</comment>
<protein>
    <submittedName>
        <fullName evidence="2">Uncharacterized protein</fullName>
    </submittedName>
</protein>
<evidence type="ECO:0000256" key="1">
    <source>
        <dbReference type="SAM" id="MobiDB-lite"/>
    </source>
</evidence>
<dbReference type="EMBL" id="CALNXI010002080">
    <property type="protein sequence ID" value="CAH3182685.1"/>
    <property type="molecule type" value="Genomic_DNA"/>
</dbReference>